<dbReference type="Proteomes" id="UP000595437">
    <property type="component" value="Chromosome 12"/>
</dbReference>
<feature type="non-terminal residue" evidence="2">
    <location>
        <position position="69"/>
    </location>
</feature>
<dbReference type="OrthoDB" id="7312725at2759"/>
<organism evidence="2 3">
    <name type="scientific">Caligus rogercresseyi</name>
    <name type="common">Sea louse</name>
    <dbReference type="NCBI Taxonomy" id="217165"/>
    <lineage>
        <taxon>Eukaryota</taxon>
        <taxon>Metazoa</taxon>
        <taxon>Ecdysozoa</taxon>
        <taxon>Arthropoda</taxon>
        <taxon>Crustacea</taxon>
        <taxon>Multicrustacea</taxon>
        <taxon>Hexanauplia</taxon>
        <taxon>Copepoda</taxon>
        <taxon>Siphonostomatoida</taxon>
        <taxon>Caligidae</taxon>
        <taxon>Caligus</taxon>
    </lineage>
</organism>
<evidence type="ECO:0000313" key="3">
    <source>
        <dbReference type="Proteomes" id="UP000595437"/>
    </source>
</evidence>
<evidence type="ECO:0000313" key="2">
    <source>
        <dbReference type="EMBL" id="QQP37739.1"/>
    </source>
</evidence>
<accession>A0A7T8GTY3</accession>
<protein>
    <submittedName>
        <fullName evidence="2">DNA transposase THAP9like</fullName>
    </submittedName>
</protein>
<feature type="domain" description="Transposable element P transposase-like GTP-binding insertion" evidence="1">
    <location>
        <begin position="12"/>
        <end position="69"/>
    </location>
</feature>
<dbReference type="Pfam" id="PF21788">
    <property type="entry name" value="TNP-like_GBD"/>
    <property type="match status" value="1"/>
</dbReference>
<evidence type="ECO:0000259" key="1">
    <source>
        <dbReference type="Pfam" id="PF21788"/>
    </source>
</evidence>
<proteinExistence type="predicted"/>
<sequence>MELHRKVLSNSRTRWFKSWNKTEKDHMEWRKMKMKVNLACQTLSRSVADAPEMLSKDLKVEDFSNCDAT</sequence>
<keyword evidence="3" id="KW-1185">Reference proteome</keyword>
<reference evidence="3" key="1">
    <citation type="submission" date="2021-01" db="EMBL/GenBank/DDBJ databases">
        <title>Caligus Genome Assembly.</title>
        <authorList>
            <person name="Gallardo-Escarate C."/>
        </authorList>
    </citation>
    <scope>NUCLEOTIDE SEQUENCE [LARGE SCALE GENOMIC DNA]</scope>
</reference>
<dbReference type="AlphaFoldDB" id="A0A7T8GTY3"/>
<gene>
    <name evidence="2" type="ORF">FKW44_018120</name>
</gene>
<dbReference type="EMBL" id="CP045901">
    <property type="protein sequence ID" value="QQP37739.1"/>
    <property type="molecule type" value="Genomic_DNA"/>
</dbReference>
<dbReference type="InterPro" id="IPR048366">
    <property type="entry name" value="TNP-like_GBD"/>
</dbReference>
<name>A0A7T8GTY3_CALRO</name>